<name>A0A811V9Q1_CERCA</name>
<gene>
    <name evidence="2" type="ORF">CCAP1982_LOCUS20162</name>
</gene>
<reference evidence="2" key="1">
    <citation type="submission" date="2020-11" db="EMBL/GenBank/DDBJ databases">
        <authorList>
            <person name="Whitehead M."/>
        </authorList>
    </citation>
    <scope>NUCLEOTIDE SEQUENCE</scope>
    <source>
        <strain evidence="2">EGII</strain>
    </source>
</reference>
<evidence type="ECO:0000256" key="1">
    <source>
        <dbReference type="SAM" id="MobiDB-lite"/>
    </source>
</evidence>
<feature type="compositionally biased region" description="Pro residues" evidence="1">
    <location>
        <begin position="13"/>
        <end position="24"/>
    </location>
</feature>
<feature type="compositionally biased region" description="Basic residues" evidence="1">
    <location>
        <begin position="59"/>
        <end position="72"/>
    </location>
</feature>
<dbReference type="Proteomes" id="UP000606786">
    <property type="component" value="Unassembled WGS sequence"/>
</dbReference>
<comment type="caution">
    <text evidence="2">The sequence shown here is derived from an EMBL/GenBank/DDBJ whole genome shotgun (WGS) entry which is preliminary data.</text>
</comment>
<dbReference type="EMBL" id="CAJHJT010000056">
    <property type="protein sequence ID" value="CAD7012060.1"/>
    <property type="molecule type" value="Genomic_DNA"/>
</dbReference>
<feature type="non-terminal residue" evidence="2">
    <location>
        <position position="1"/>
    </location>
</feature>
<sequence length="72" mass="8260">TMWSPLLVRPPYCSRPPPPPPPPLTINTTFNNNNNNTTTLLPPPHPRTPRQQPLPNRCTRSKPKLTKQHKTY</sequence>
<proteinExistence type="predicted"/>
<evidence type="ECO:0000313" key="3">
    <source>
        <dbReference type="Proteomes" id="UP000606786"/>
    </source>
</evidence>
<protein>
    <submittedName>
        <fullName evidence="2">(Mediterranean fruit fly) hypothetical protein</fullName>
    </submittedName>
</protein>
<evidence type="ECO:0000313" key="2">
    <source>
        <dbReference type="EMBL" id="CAD7012060.1"/>
    </source>
</evidence>
<feature type="compositionally biased region" description="Low complexity" evidence="1">
    <location>
        <begin position="25"/>
        <end position="40"/>
    </location>
</feature>
<accession>A0A811V9Q1</accession>
<feature type="non-terminal residue" evidence="2">
    <location>
        <position position="72"/>
    </location>
</feature>
<dbReference type="AlphaFoldDB" id="A0A811V9Q1"/>
<keyword evidence="3" id="KW-1185">Reference proteome</keyword>
<organism evidence="2 3">
    <name type="scientific">Ceratitis capitata</name>
    <name type="common">Mediterranean fruit fly</name>
    <name type="synonym">Tephritis capitata</name>
    <dbReference type="NCBI Taxonomy" id="7213"/>
    <lineage>
        <taxon>Eukaryota</taxon>
        <taxon>Metazoa</taxon>
        <taxon>Ecdysozoa</taxon>
        <taxon>Arthropoda</taxon>
        <taxon>Hexapoda</taxon>
        <taxon>Insecta</taxon>
        <taxon>Pterygota</taxon>
        <taxon>Neoptera</taxon>
        <taxon>Endopterygota</taxon>
        <taxon>Diptera</taxon>
        <taxon>Brachycera</taxon>
        <taxon>Muscomorpha</taxon>
        <taxon>Tephritoidea</taxon>
        <taxon>Tephritidae</taxon>
        <taxon>Ceratitis</taxon>
        <taxon>Ceratitis</taxon>
    </lineage>
</organism>
<feature type="region of interest" description="Disordered" evidence="1">
    <location>
        <begin position="1"/>
        <end position="72"/>
    </location>
</feature>